<dbReference type="InterPro" id="IPR006311">
    <property type="entry name" value="TAT_signal"/>
</dbReference>
<feature type="chain" id="PRO_5045141143" evidence="4">
    <location>
        <begin position="31"/>
        <end position="859"/>
    </location>
</feature>
<dbReference type="InterPro" id="IPR017853">
    <property type="entry name" value="GH"/>
</dbReference>
<evidence type="ECO:0000256" key="2">
    <source>
        <dbReference type="ARBA" id="ARBA00022801"/>
    </source>
</evidence>
<dbReference type="SUPFAM" id="SSF89372">
    <property type="entry name" value="Fucose-specific lectin"/>
    <property type="match status" value="2"/>
</dbReference>
<dbReference type="Gene3D" id="3.30.379.10">
    <property type="entry name" value="Chitobiase/beta-hexosaminidase domain 2-like"/>
    <property type="match status" value="1"/>
</dbReference>
<evidence type="ECO:0000256" key="4">
    <source>
        <dbReference type="SAM" id="SignalP"/>
    </source>
</evidence>
<dbReference type="Pfam" id="PF02838">
    <property type="entry name" value="Glyco_hydro_20b"/>
    <property type="match status" value="1"/>
</dbReference>
<dbReference type="Gene3D" id="2.120.10.70">
    <property type="entry name" value="Fucose-specific lectin"/>
    <property type="match status" value="1"/>
</dbReference>
<gene>
    <name evidence="7" type="ORF">ACFOUW_26905</name>
</gene>
<keyword evidence="3" id="KW-0326">Glycosidase</keyword>
<dbReference type="SUPFAM" id="SSF55545">
    <property type="entry name" value="beta-N-acetylhexosaminidase-like domain"/>
    <property type="match status" value="1"/>
</dbReference>
<comment type="similarity">
    <text evidence="1">Belongs to the glycosyl hydrolase 20 family.</text>
</comment>
<evidence type="ECO:0000313" key="7">
    <source>
        <dbReference type="EMBL" id="MFC3764495.1"/>
    </source>
</evidence>
<dbReference type="InterPro" id="IPR015883">
    <property type="entry name" value="Glyco_hydro_20_cat"/>
</dbReference>
<dbReference type="InterPro" id="IPR029018">
    <property type="entry name" value="Hex-like_dom2"/>
</dbReference>
<evidence type="ECO:0000259" key="5">
    <source>
        <dbReference type="Pfam" id="PF00728"/>
    </source>
</evidence>
<dbReference type="PROSITE" id="PS51318">
    <property type="entry name" value="TAT"/>
    <property type="match status" value="1"/>
</dbReference>
<dbReference type="RefSeq" id="WP_205121430.1">
    <property type="nucleotide sequence ID" value="NZ_JAFBCM010000001.1"/>
</dbReference>
<dbReference type="Pfam" id="PF03984">
    <property type="entry name" value="DUF346"/>
    <property type="match status" value="3"/>
</dbReference>
<dbReference type="PANTHER" id="PTHR43678:SF1">
    <property type="entry name" value="BETA-N-ACETYLHEXOSAMINIDASE"/>
    <property type="match status" value="1"/>
</dbReference>
<dbReference type="InterPro" id="IPR025705">
    <property type="entry name" value="Beta_hexosaminidase_sua/sub"/>
</dbReference>
<evidence type="ECO:0000256" key="3">
    <source>
        <dbReference type="ARBA" id="ARBA00023295"/>
    </source>
</evidence>
<dbReference type="Gene3D" id="3.20.20.80">
    <property type="entry name" value="Glycosidases"/>
    <property type="match status" value="1"/>
</dbReference>
<keyword evidence="2" id="KW-0378">Hydrolase</keyword>
<feature type="domain" description="Glycoside hydrolase family 20 catalytic" evidence="5">
    <location>
        <begin position="204"/>
        <end position="476"/>
    </location>
</feature>
<feature type="domain" description="Beta-hexosaminidase bacterial type N-terminal" evidence="6">
    <location>
        <begin position="35"/>
        <end position="160"/>
    </location>
</feature>
<comment type="caution">
    <text evidence="7">The sequence shown here is derived from an EMBL/GenBank/DDBJ whole genome shotgun (WGS) entry which is preliminary data.</text>
</comment>
<reference evidence="8" key="1">
    <citation type="journal article" date="2019" name="Int. J. Syst. Evol. Microbiol.">
        <title>The Global Catalogue of Microorganisms (GCM) 10K type strain sequencing project: providing services to taxonomists for standard genome sequencing and annotation.</title>
        <authorList>
            <consortium name="The Broad Institute Genomics Platform"/>
            <consortium name="The Broad Institute Genome Sequencing Center for Infectious Disease"/>
            <person name="Wu L."/>
            <person name="Ma J."/>
        </authorList>
    </citation>
    <scope>NUCLEOTIDE SEQUENCE [LARGE SCALE GENOMIC DNA]</scope>
    <source>
        <strain evidence="8">CGMCC 4.7241</strain>
    </source>
</reference>
<keyword evidence="4" id="KW-0732">Signal</keyword>
<dbReference type="InterPro" id="IPR015882">
    <property type="entry name" value="HEX_bac_N"/>
</dbReference>
<evidence type="ECO:0000313" key="8">
    <source>
        <dbReference type="Proteomes" id="UP001595699"/>
    </source>
</evidence>
<keyword evidence="8" id="KW-1185">Reference proteome</keyword>
<dbReference type="PRINTS" id="PR00738">
    <property type="entry name" value="GLHYDRLASE20"/>
</dbReference>
<name>A0ABV7YGM5_9ACTN</name>
<protein>
    <submittedName>
        <fullName evidence="7">Glycoside hydrolase family 20 zincin-like fold domain-containing protein</fullName>
    </submittedName>
</protein>
<organism evidence="7 8">
    <name type="scientific">Tenggerimyces flavus</name>
    <dbReference type="NCBI Taxonomy" id="1708749"/>
    <lineage>
        <taxon>Bacteria</taxon>
        <taxon>Bacillati</taxon>
        <taxon>Actinomycetota</taxon>
        <taxon>Actinomycetes</taxon>
        <taxon>Propionibacteriales</taxon>
        <taxon>Nocardioidaceae</taxon>
        <taxon>Tenggerimyces</taxon>
    </lineage>
</organism>
<evidence type="ECO:0000256" key="1">
    <source>
        <dbReference type="ARBA" id="ARBA00006285"/>
    </source>
</evidence>
<sequence>MWARRSILLSAVALLGASLLGGVQPDRAEAADPLPGTVPSVRQATAGTGAGFAWTPTGRIVAEAPLVNDARTLAEDLAGIFEGRLPQVVTGAPGSAQPGDITLALGSTDTQLGEEGYTLAIGPTLNIQARTSTGAFWGTRTVLQLLRQRSTLPAYTVRDWPKFKVRAVSVSLDKYPAGWFVNLVRDLSFVKLNELTTGSALAGLSDDQLRTIQQAADKYHVKFVGWFNTPHYNGNVPPAHQLRVANQAGTVVAPDPNTLDLTEPAAIKWATDQIEHYMDLQTTPIWHAGGDEYPKWYLRNDRVTAANAPDLYAVAKQRYPTETYPAGALYNEVFNNLNDLAKQHGKQMRMWSDAIVPTTTIQLDPDITIDHWFKRPPSLEPAQFAAAGHQLINSNQQYLYYNEGAPQFPNATDTALWTTFDPGEFNGGLRLPGGADDPHLDGIKLNTWHGSMHLPPAPMENNLLTLTRPLAERAWAPTKPTSTIAVARVLFKAIGRAPGFVQTPATGAANDPWDPGKSSLPGSPAVGYNGSQQVFFVNAAGQLRHRFWSPGQAVKDEPLTTAVTVTGRPLAYVGSGQLHVWVRGTNGSLQHVWWDPGANRWANDDWTARSGTPLGSFTGDLAGYAYGPHQHVFARGTDNKLRHIFWDANQQKVLTDVWGGDIAGSPVAYAWGRTQNVFAVAPDGTLRQWSLQGTDLAHRQYRNLGGTFGADARPAALAFFETRQDVVLRDTAGRLRLWSHDHKAGSSSWRDLTTETGITVTGNPVEYAFGVGDAGTRYVWVRRASDDHLIRLSLPPAGGVTVDDWTATAIGGPATAVADPYGFNSANDQQHVWATDAAGKMHHWFWKIQDRKVYQDLWG</sequence>
<dbReference type="Proteomes" id="UP001595699">
    <property type="component" value="Unassembled WGS sequence"/>
</dbReference>
<evidence type="ECO:0000259" key="6">
    <source>
        <dbReference type="Pfam" id="PF02838"/>
    </source>
</evidence>
<dbReference type="PANTHER" id="PTHR43678">
    <property type="entry name" value="PUTATIVE (AFU_ORTHOLOGUE AFUA_2G00640)-RELATED"/>
    <property type="match status" value="1"/>
</dbReference>
<feature type="signal peptide" evidence="4">
    <location>
        <begin position="1"/>
        <end position="30"/>
    </location>
</feature>
<dbReference type="InterPro" id="IPR052764">
    <property type="entry name" value="GH20_Enzymes"/>
</dbReference>
<dbReference type="InterPro" id="IPR007132">
    <property type="entry name" value="DUF346"/>
</dbReference>
<dbReference type="EMBL" id="JBHRZH010000027">
    <property type="protein sequence ID" value="MFC3764495.1"/>
    <property type="molecule type" value="Genomic_DNA"/>
</dbReference>
<dbReference type="SUPFAM" id="SSF51445">
    <property type="entry name" value="(Trans)glycosidases"/>
    <property type="match status" value="1"/>
</dbReference>
<proteinExistence type="inferred from homology"/>
<accession>A0ABV7YGM5</accession>
<dbReference type="Pfam" id="PF00728">
    <property type="entry name" value="Glyco_hydro_20"/>
    <property type="match status" value="1"/>
</dbReference>